<evidence type="ECO:0000313" key="1">
    <source>
        <dbReference type="EMBL" id="GJG33984.1"/>
    </source>
</evidence>
<dbReference type="RefSeq" id="WP_013064328.1">
    <property type="nucleotide sequence ID" value="NZ_BPTT01000001.1"/>
</dbReference>
<evidence type="ECO:0000313" key="2">
    <source>
        <dbReference type="Proteomes" id="UP000887097"/>
    </source>
</evidence>
<dbReference type="EMBL" id="BPTT01000001">
    <property type="protein sequence ID" value="GJG33984.1"/>
    <property type="molecule type" value="Genomic_DNA"/>
</dbReference>
<name>A0AA37I3Q7_XYLRU</name>
<dbReference type="GeneID" id="31501104"/>
<accession>A0AA37I3Q7</accession>
<reference evidence="1" key="1">
    <citation type="submission" date="2021-08" db="EMBL/GenBank/DDBJ databases">
        <title>Prevotella lacticifex sp. nov., isolated from rumen of cow.</title>
        <authorList>
            <person name="Shinkai T."/>
            <person name="Ikeyama N."/>
            <person name="Kumagai M."/>
            <person name="Ohmori H."/>
            <person name="Sakamoto M."/>
            <person name="Ohkuma M."/>
            <person name="Mitsumori M."/>
        </authorList>
    </citation>
    <scope>NUCLEOTIDE SEQUENCE</scope>
    <source>
        <strain evidence="1">JCM 8259</strain>
    </source>
</reference>
<sequence>MNTSDTPTEIHQVPSEENVARILSKEWFVKDKLLSVAFALDAGETYLSVNRPAIDTYDSDVSAFVKKHSSYAFDSDSYKRALLNVGDVRSIKVEVGATQMMTDVEVEPRDAHTKSHAGIFTRFQNVNIKKGQILKAGPTAEEISADTVLLEVRKELLALSTVEDCKF</sequence>
<proteinExistence type="predicted"/>
<organism evidence="1 2">
    <name type="scientific">Xylanibacter ruminicola</name>
    <name type="common">Prevotella ruminicola</name>
    <dbReference type="NCBI Taxonomy" id="839"/>
    <lineage>
        <taxon>Bacteria</taxon>
        <taxon>Pseudomonadati</taxon>
        <taxon>Bacteroidota</taxon>
        <taxon>Bacteroidia</taxon>
        <taxon>Bacteroidales</taxon>
        <taxon>Prevotellaceae</taxon>
        <taxon>Xylanibacter</taxon>
    </lineage>
</organism>
<dbReference type="AlphaFoldDB" id="A0AA37I3Q7"/>
<gene>
    <name evidence="1" type="ORF">PRMUPPPA20_20930</name>
</gene>
<dbReference type="Proteomes" id="UP000887097">
    <property type="component" value="Unassembled WGS sequence"/>
</dbReference>
<protein>
    <submittedName>
        <fullName evidence="1">Uncharacterized protein</fullName>
    </submittedName>
</protein>
<comment type="caution">
    <text evidence="1">The sequence shown here is derived from an EMBL/GenBank/DDBJ whole genome shotgun (WGS) entry which is preliminary data.</text>
</comment>